<dbReference type="RefSeq" id="WP_345712496.1">
    <property type="nucleotide sequence ID" value="NZ_BAABIL010000311.1"/>
</dbReference>
<dbReference type="InterPro" id="IPR018584">
    <property type="entry name" value="GT87"/>
</dbReference>
<evidence type="ECO:0000256" key="7">
    <source>
        <dbReference type="ARBA" id="ARBA00024033"/>
    </source>
</evidence>
<keyword evidence="4 8" id="KW-0812">Transmembrane</keyword>
<evidence type="ECO:0000256" key="5">
    <source>
        <dbReference type="ARBA" id="ARBA00022989"/>
    </source>
</evidence>
<evidence type="ECO:0000256" key="4">
    <source>
        <dbReference type="ARBA" id="ARBA00022692"/>
    </source>
</evidence>
<evidence type="ECO:0000313" key="9">
    <source>
        <dbReference type="EMBL" id="GAA4980841.1"/>
    </source>
</evidence>
<keyword evidence="6 8" id="KW-0472">Membrane</keyword>
<feature type="transmembrane region" description="Helical" evidence="8">
    <location>
        <begin position="134"/>
        <end position="154"/>
    </location>
</feature>
<comment type="subcellular location">
    <subcellularLocation>
        <location evidence="1">Cell membrane</location>
        <topology evidence="1">Multi-pass membrane protein</topology>
    </subcellularLocation>
</comment>
<keyword evidence="3" id="KW-0808">Transferase</keyword>
<feature type="transmembrane region" description="Helical" evidence="8">
    <location>
        <begin position="302"/>
        <end position="323"/>
    </location>
</feature>
<feature type="transmembrane region" description="Helical" evidence="8">
    <location>
        <begin position="200"/>
        <end position="227"/>
    </location>
</feature>
<keyword evidence="2" id="KW-1003">Cell membrane</keyword>
<reference evidence="10" key="1">
    <citation type="journal article" date="2019" name="Int. J. Syst. Evol. Microbiol.">
        <title>The Global Catalogue of Microorganisms (GCM) 10K type strain sequencing project: providing services to taxonomists for standard genome sequencing and annotation.</title>
        <authorList>
            <consortium name="The Broad Institute Genomics Platform"/>
            <consortium name="The Broad Institute Genome Sequencing Center for Infectious Disease"/>
            <person name="Wu L."/>
            <person name="Ma J."/>
        </authorList>
    </citation>
    <scope>NUCLEOTIDE SEQUENCE [LARGE SCALE GENOMIC DNA]</scope>
    <source>
        <strain evidence="10">JCM 18126</strain>
    </source>
</reference>
<evidence type="ECO:0000256" key="1">
    <source>
        <dbReference type="ARBA" id="ARBA00004651"/>
    </source>
</evidence>
<accession>A0ABP9HWQ4</accession>
<feature type="transmembrane region" description="Helical" evidence="8">
    <location>
        <begin position="402"/>
        <end position="422"/>
    </location>
</feature>
<comment type="caution">
    <text evidence="9">The sequence shown here is derived from an EMBL/GenBank/DDBJ whole genome shotgun (WGS) entry which is preliminary data.</text>
</comment>
<protein>
    <submittedName>
        <fullName evidence="9">Glycosyltransferase 87 family protein</fullName>
    </submittedName>
</protein>
<feature type="transmembrane region" description="Helical" evidence="8">
    <location>
        <begin position="161"/>
        <end position="194"/>
    </location>
</feature>
<proteinExistence type="inferred from homology"/>
<feature type="transmembrane region" description="Helical" evidence="8">
    <location>
        <begin position="335"/>
        <end position="358"/>
    </location>
</feature>
<sequence>MREASVAPSATDPLARSASEVVGGPWGRHAGSGPVWLSALLVCLPAAVLAVGLGVLQKQHCRAEGWRSPDQFFHACYSDLPVVYTSSGLAEGAGPYAQGTALGQPPLTTALTWLVARVVGGGTSAADQRAYFDVAAVVVAVCLLLVVAGVLVAAGRRRWDAALVAASPLVVLTGLLSFDLLGVALATLGLAAWARRWPVAAGVLLGLAVAARTYPVLLLLGLGLLALRTGRFRAAATTAVAAVAAWLAVDVPLLLATDGAWSAYLRDWWSRPAGYGSPWLVPQLVEQAVGAEDVAGLSPGTVTALSLVAGAAVVVAVGVLVLWAPRRPRVPQVALLLVAGWLLVGKAVPPQASLWLLPLAALAVPRWRDHAAWLATEGLYFVAVWLFIAGQSVPDRGLPPEFYLAALVLRLAGIGWLVVAVVRDVAAPGRDPARAVGGARDVDDPAGGDFDGAPDALVVRIA</sequence>
<name>A0ABP9HWQ4_9ACTN</name>
<evidence type="ECO:0000256" key="6">
    <source>
        <dbReference type="ARBA" id="ARBA00023136"/>
    </source>
</evidence>
<evidence type="ECO:0000256" key="2">
    <source>
        <dbReference type="ARBA" id="ARBA00022475"/>
    </source>
</evidence>
<gene>
    <name evidence="9" type="ORF">GCM10023225_21130</name>
</gene>
<keyword evidence="10" id="KW-1185">Reference proteome</keyword>
<feature type="transmembrane region" description="Helical" evidence="8">
    <location>
        <begin position="35"/>
        <end position="56"/>
    </location>
</feature>
<organism evidence="9 10">
    <name type="scientific">Kineococcus glutinatus</name>
    <dbReference type="NCBI Taxonomy" id="1070872"/>
    <lineage>
        <taxon>Bacteria</taxon>
        <taxon>Bacillati</taxon>
        <taxon>Actinomycetota</taxon>
        <taxon>Actinomycetes</taxon>
        <taxon>Kineosporiales</taxon>
        <taxon>Kineosporiaceae</taxon>
        <taxon>Kineococcus</taxon>
    </lineage>
</organism>
<evidence type="ECO:0000256" key="8">
    <source>
        <dbReference type="SAM" id="Phobius"/>
    </source>
</evidence>
<keyword evidence="5 8" id="KW-1133">Transmembrane helix</keyword>
<feature type="transmembrane region" description="Helical" evidence="8">
    <location>
        <begin position="370"/>
        <end position="390"/>
    </location>
</feature>
<evidence type="ECO:0000313" key="10">
    <source>
        <dbReference type="Proteomes" id="UP001501195"/>
    </source>
</evidence>
<dbReference type="Pfam" id="PF09594">
    <property type="entry name" value="GT87"/>
    <property type="match status" value="1"/>
</dbReference>
<dbReference type="InterPro" id="IPR016570">
    <property type="entry name" value="UCP010361"/>
</dbReference>
<dbReference type="Proteomes" id="UP001501195">
    <property type="component" value="Unassembled WGS sequence"/>
</dbReference>
<dbReference type="PIRSF" id="PIRSF010361">
    <property type="entry name" value="UCP010361"/>
    <property type="match status" value="1"/>
</dbReference>
<feature type="transmembrane region" description="Helical" evidence="8">
    <location>
        <begin position="234"/>
        <end position="255"/>
    </location>
</feature>
<dbReference type="EMBL" id="BAABIL010000311">
    <property type="protein sequence ID" value="GAA4980841.1"/>
    <property type="molecule type" value="Genomic_DNA"/>
</dbReference>
<comment type="similarity">
    <text evidence="7">Belongs to the glycosyltransferase 87 family.</text>
</comment>
<evidence type="ECO:0000256" key="3">
    <source>
        <dbReference type="ARBA" id="ARBA00022679"/>
    </source>
</evidence>